<accession>A0A0G0NII9</accession>
<sequence>MAMEDIAKLREMTGAGVVECKKAFDEAEGDFDKAKDILFERGIARAEKKGDRATGAGLLQTYSHNGRVSVMVEMRCETDFVARNEKFQALAHDVAMHIAAMAPETVEDLYGQQFVKDPSMTVEDLVKSAIGTIGENIKVEKFARFEI</sequence>
<comment type="similarity">
    <text evidence="1 5">Belongs to the EF-Ts family.</text>
</comment>
<proteinExistence type="inferred from homology"/>
<evidence type="ECO:0000313" key="8">
    <source>
        <dbReference type="Proteomes" id="UP000034665"/>
    </source>
</evidence>
<dbReference type="AlphaFoldDB" id="A0A0G0NII9"/>
<dbReference type="HAMAP" id="MF_00050">
    <property type="entry name" value="EF_Ts"/>
    <property type="match status" value="1"/>
</dbReference>
<dbReference type="InterPro" id="IPR001816">
    <property type="entry name" value="Transl_elong_EFTs/EF1B"/>
</dbReference>
<gene>
    <name evidence="5" type="primary">tsf</name>
    <name evidence="7" type="ORF">UT41_C0001G0160</name>
</gene>
<dbReference type="PANTHER" id="PTHR11741">
    <property type="entry name" value="ELONGATION FACTOR TS"/>
    <property type="match status" value="1"/>
</dbReference>
<evidence type="ECO:0000256" key="5">
    <source>
        <dbReference type="HAMAP-Rule" id="MF_00050"/>
    </source>
</evidence>
<dbReference type="Gene3D" id="3.30.479.20">
    <property type="entry name" value="Elongation factor Ts, dimerisation domain"/>
    <property type="match status" value="1"/>
</dbReference>
<comment type="caution">
    <text evidence="7">The sequence shown here is derived from an EMBL/GenBank/DDBJ whole genome shotgun (WGS) entry which is preliminary data.</text>
</comment>
<evidence type="ECO:0000313" key="7">
    <source>
        <dbReference type="EMBL" id="KKR12616.1"/>
    </source>
</evidence>
<dbReference type="InterPro" id="IPR014039">
    <property type="entry name" value="Transl_elong_EFTs/EF1B_dimer"/>
</dbReference>
<dbReference type="GO" id="GO:0005737">
    <property type="term" value="C:cytoplasm"/>
    <property type="evidence" value="ECO:0007669"/>
    <property type="project" value="UniProtKB-SubCell"/>
</dbReference>
<feature type="region of interest" description="Involved in Mg(2+) ion dislocation from EF-Tu" evidence="5">
    <location>
        <begin position="78"/>
        <end position="81"/>
    </location>
</feature>
<dbReference type="SUPFAM" id="SSF54713">
    <property type="entry name" value="Elongation factor Ts (EF-Ts), dimerisation domain"/>
    <property type="match status" value="1"/>
</dbReference>
<protein>
    <recommendedName>
        <fullName evidence="2 5">Elongation factor Ts</fullName>
        <shortName evidence="5">EF-Ts</shortName>
    </recommendedName>
</protein>
<name>A0A0G0NII9_9BACT</name>
<dbReference type="STRING" id="1619013.UT41_C0001G0160"/>
<evidence type="ECO:0000256" key="4">
    <source>
        <dbReference type="ARBA" id="ARBA00022917"/>
    </source>
</evidence>
<dbReference type="Pfam" id="PF00889">
    <property type="entry name" value="EF_TS"/>
    <property type="match status" value="1"/>
</dbReference>
<dbReference type="EMBL" id="LBWR01000001">
    <property type="protein sequence ID" value="KKR12616.1"/>
    <property type="molecule type" value="Genomic_DNA"/>
</dbReference>
<keyword evidence="3 5" id="KW-0251">Elongation factor</keyword>
<dbReference type="Proteomes" id="UP000034665">
    <property type="component" value="Unassembled WGS sequence"/>
</dbReference>
<dbReference type="PANTHER" id="PTHR11741:SF0">
    <property type="entry name" value="ELONGATION FACTOR TS, MITOCHONDRIAL"/>
    <property type="match status" value="1"/>
</dbReference>
<evidence type="ECO:0000256" key="2">
    <source>
        <dbReference type="ARBA" id="ARBA00016956"/>
    </source>
</evidence>
<feature type="domain" description="Translation elongation factor EFTs/EF1B dimerisation" evidence="6">
    <location>
        <begin position="70"/>
        <end position="146"/>
    </location>
</feature>
<dbReference type="FunFam" id="1.10.8.10:FF:000001">
    <property type="entry name" value="Elongation factor Ts"/>
    <property type="match status" value="1"/>
</dbReference>
<dbReference type="NCBIfam" id="TIGR00116">
    <property type="entry name" value="tsf"/>
    <property type="match status" value="1"/>
</dbReference>
<keyword evidence="4 5" id="KW-0648">Protein biosynthesis</keyword>
<evidence type="ECO:0000256" key="1">
    <source>
        <dbReference type="ARBA" id="ARBA00005532"/>
    </source>
</evidence>
<evidence type="ECO:0000256" key="3">
    <source>
        <dbReference type="ARBA" id="ARBA00022768"/>
    </source>
</evidence>
<dbReference type="GO" id="GO:0003746">
    <property type="term" value="F:translation elongation factor activity"/>
    <property type="evidence" value="ECO:0007669"/>
    <property type="project" value="UniProtKB-UniRule"/>
</dbReference>
<dbReference type="PATRIC" id="fig|1619013.3.peg.167"/>
<organism evidence="7 8">
    <name type="scientific">Candidatus Wolfebacteria bacterium GW2011_GWC2_39_22</name>
    <dbReference type="NCBI Taxonomy" id="1619013"/>
    <lineage>
        <taxon>Bacteria</taxon>
        <taxon>Candidatus Wolfeibacteriota</taxon>
    </lineage>
</organism>
<comment type="function">
    <text evidence="5">Associates with the EF-Tu.GDP complex and induces the exchange of GDP to GTP. It remains bound to the aminoacyl-tRNA.EF-Tu.GTP complex up to the GTP hydrolysis stage on the ribosome.</text>
</comment>
<dbReference type="CDD" id="cd14275">
    <property type="entry name" value="UBA_EF-Ts"/>
    <property type="match status" value="1"/>
</dbReference>
<dbReference type="InterPro" id="IPR036402">
    <property type="entry name" value="EF-Ts_dimer_sf"/>
</dbReference>
<evidence type="ECO:0000259" key="6">
    <source>
        <dbReference type="Pfam" id="PF00889"/>
    </source>
</evidence>
<keyword evidence="5" id="KW-0963">Cytoplasm</keyword>
<dbReference type="InterPro" id="IPR009060">
    <property type="entry name" value="UBA-like_sf"/>
</dbReference>
<dbReference type="Gene3D" id="1.10.8.10">
    <property type="entry name" value="DNA helicase RuvA subunit, C-terminal domain"/>
    <property type="match status" value="1"/>
</dbReference>
<dbReference type="SUPFAM" id="SSF46934">
    <property type="entry name" value="UBA-like"/>
    <property type="match status" value="1"/>
</dbReference>
<comment type="subcellular location">
    <subcellularLocation>
        <location evidence="5">Cytoplasm</location>
    </subcellularLocation>
</comment>
<reference evidence="7 8" key="1">
    <citation type="journal article" date="2015" name="Nature">
        <title>rRNA introns, odd ribosomes, and small enigmatic genomes across a large radiation of phyla.</title>
        <authorList>
            <person name="Brown C.T."/>
            <person name="Hug L.A."/>
            <person name="Thomas B.C."/>
            <person name="Sharon I."/>
            <person name="Castelle C.J."/>
            <person name="Singh A."/>
            <person name="Wilkins M.J."/>
            <person name="Williams K.H."/>
            <person name="Banfield J.F."/>
        </authorList>
    </citation>
    <scope>NUCLEOTIDE SEQUENCE [LARGE SCALE GENOMIC DNA]</scope>
</reference>